<evidence type="ECO:0000256" key="1">
    <source>
        <dbReference type="ARBA" id="ARBA00004502"/>
    </source>
</evidence>
<comment type="subcellular location">
    <subcellularLocation>
        <location evidence="1">Lipid droplet</location>
    </subcellularLocation>
</comment>
<protein>
    <submittedName>
        <fullName evidence="5">ARAD1C02750p</fullName>
    </submittedName>
</protein>
<feature type="domain" description="Enoyl reductase (ER)" evidence="4">
    <location>
        <begin position="11"/>
        <end position="338"/>
    </location>
</feature>
<dbReference type="Gene3D" id="3.40.50.720">
    <property type="entry name" value="NAD(P)-binding Rossmann-like Domain"/>
    <property type="match status" value="1"/>
</dbReference>
<dbReference type="InterPro" id="IPR050700">
    <property type="entry name" value="YIM1/Zinc_Alcohol_DH_Fams"/>
</dbReference>
<dbReference type="GO" id="GO:0005811">
    <property type="term" value="C:lipid droplet"/>
    <property type="evidence" value="ECO:0007669"/>
    <property type="project" value="UniProtKB-SubCell"/>
</dbReference>
<dbReference type="PhylomeDB" id="A0A060SZR5"/>
<dbReference type="GO" id="GO:0016491">
    <property type="term" value="F:oxidoreductase activity"/>
    <property type="evidence" value="ECO:0007669"/>
    <property type="project" value="InterPro"/>
</dbReference>
<dbReference type="Pfam" id="PF13602">
    <property type="entry name" value="ADH_zinc_N_2"/>
    <property type="match status" value="1"/>
</dbReference>
<dbReference type="InterPro" id="IPR013154">
    <property type="entry name" value="ADH-like_N"/>
</dbReference>
<dbReference type="InterPro" id="IPR020843">
    <property type="entry name" value="ER"/>
</dbReference>
<sequence length="342" mass="37131">MRALVIESYKSVPQGLGFRDDWTNPPKLKSNEVLVKVRAAGINPVDWKTADGMLKPVVTMSLPRGIGYDISGSIVELGGGVTSFNLGDSVIAQLEPLNQGALQEYAVVEERLLAKMPMNLSFEEAAGIPLAAQTAVQCMEQAGLDPEADNSAVKAFVPAGLGGVGMFATQILEKVYNVQVATTVSTAKVDKMKQLVPRAQVIDYKTTDYTTELSEIDFILDTTGDLGNEAKILKEGGKVTSIAAMPDPNVVAERFGSVNFITRPVLSAATWYSGRKIRNVGGDYQYVWVDTDGARLQKIASWIEQEKVQVVIDKVFDWNDAKQAFVRSKEGPTGKVVVKIDR</sequence>
<reference evidence="5" key="1">
    <citation type="submission" date="2014-02" db="EMBL/GenBank/DDBJ databases">
        <authorList>
            <person name="Genoscope - CEA"/>
        </authorList>
    </citation>
    <scope>NUCLEOTIDE SEQUENCE</scope>
    <source>
        <strain evidence="5">LS3</strain>
    </source>
</reference>
<dbReference type="SUPFAM" id="SSF51735">
    <property type="entry name" value="NAD(P)-binding Rossmann-fold domains"/>
    <property type="match status" value="1"/>
</dbReference>
<dbReference type="GO" id="GO:0005739">
    <property type="term" value="C:mitochondrion"/>
    <property type="evidence" value="ECO:0007669"/>
    <property type="project" value="TreeGrafter"/>
</dbReference>
<comment type="similarity">
    <text evidence="3">Belongs to the YIM1 family.</text>
</comment>
<accession>A0A060SZR5</accession>
<gene>
    <name evidence="5" type="ORF">GNLVRS02_ARAD1C02750g</name>
</gene>
<dbReference type="Gene3D" id="3.90.180.10">
    <property type="entry name" value="Medium-chain alcohol dehydrogenases, catalytic domain"/>
    <property type="match status" value="1"/>
</dbReference>
<evidence type="ECO:0000313" key="5">
    <source>
        <dbReference type="EMBL" id="CDP34014.1"/>
    </source>
</evidence>
<dbReference type="PANTHER" id="PTHR11695">
    <property type="entry name" value="ALCOHOL DEHYDROGENASE RELATED"/>
    <property type="match status" value="1"/>
</dbReference>
<dbReference type="SMART" id="SM00829">
    <property type="entry name" value="PKS_ER"/>
    <property type="match status" value="1"/>
</dbReference>
<dbReference type="AlphaFoldDB" id="A0A060SZR5"/>
<proteinExistence type="inferred from homology"/>
<dbReference type="PANTHER" id="PTHR11695:SF294">
    <property type="entry name" value="RETICULON-4-INTERACTING PROTEIN 1, MITOCHONDRIAL"/>
    <property type="match status" value="1"/>
</dbReference>
<keyword evidence="2" id="KW-0551">Lipid droplet</keyword>
<dbReference type="EMBL" id="HG937693">
    <property type="protein sequence ID" value="CDP34014.1"/>
    <property type="molecule type" value="Genomic_DNA"/>
</dbReference>
<dbReference type="InterPro" id="IPR011032">
    <property type="entry name" value="GroES-like_sf"/>
</dbReference>
<dbReference type="SUPFAM" id="SSF50129">
    <property type="entry name" value="GroES-like"/>
    <property type="match status" value="1"/>
</dbReference>
<name>A0A060SZR5_BLAAD</name>
<evidence type="ECO:0000259" key="4">
    <source>
        <dbReference type="SMART" id="SM00829"/>
    </source>
</evidence>
<reference evidence="5" key="2">
    <citation type="submission" date="2014-06" db="EMBL/GenBank/DDBJ databases">
        <title>The complete genome of Blastobotrys (Arxula) adeninivorans LS3 - a yeast of biotechnological interest.</title>
        <authorList>
            <person name="Kunze G."/>
            <person name="Gaillardin C."/>
            <person name="Czernicka M."/>
            <person name="Durrens P."/>
            <person name="Martin T."/>
            <person name="Boer E."/>
            <person name="Gabaldon T."/>
            <person name="Cruz J."/>
            <person name="Talla E."/>
            <person name="Marck C."/>
            <person name="Goffeau A."/>
            <person name="Barbe V."/>
            <person name="Baret P."/>
            <person name="Baronian K."/>
            <person name="Beier S."/>
            <person name="Bleykasten C."/>
            <person name="Bode R."/>
            <person name="Casaregola S."/>
            <person name="Despons L."/>
            <person name="Fairhead C."/>
            <person name="Giersberg M."/>
            <person name="Gierski P."/>
            <person name="Hahnel U."/>
            <person name="Hartmann A."/>
            <person name="Jankowska D."/>
            <person name="Jubin C."/>
            <person name="Jung P."/>
            <person name="Lafontaine I."/>
            <person name="Leh-Louis V."/>
            <person name="Lemaire M."/>
            <person name="Marcet-Houben M."/>
            <person name="Mascher M."/>
            <person name="Morel G."/>
            <person name="Richard G.-F."/>
            <person name="Riechen J."/>
            <person name="Sacerdot C."/>
            <person name="Sarkar A."/>
            <person name="Savel G."/>
            <person name="Schacherer J."/>
            <person name="Sherman D."/>
            <person name="Straub M.-L."/>
            <person name="Stein N."/>
            <person name="Thierry A."/>
            <person name="Trautwein-Schult A."/>
            <person name="Westhof E."/>
            <person name="Worch S."/>
            <person name="Dujon B."/>
            <person name="Souciet J.-L."/>
            <person name="Wincker P."/>
            <person name="Scholz U."/>
            <person name="Neuveglise N."/>
        </authorList>
    </citation>
    <scope>NUCLEOTIDE SEQUENCE</scope>
    <source>
        <strain evidence="5">LS3</strain>
    </source>
</reference>
<dbReference type="InterPro" id="IPR036291">
    <property type="entry name" value="NAD(P)-bd_dom_sf"/>
</dbReference>
<evidence type="ECO:0000256" key="2">
    <source>
        <dbReference type="ARBA" id="ARBA00022677"/>
    </source>
</evidence>
<dbReference type="Pfam" id="PF08240">
    <property type="entry name" value="ADH_N"/>
    <property type="match status" value="1"/>
</dbReference>
<evidence type="ECO:0000256" key="3">
    <source>
        <dbReference type="ARBA" id="ARBA00038249"/>
    </source>
</evidence>
<organism evidence="5">
    <name type="scientific">Blastobotrys adeninivorans</name>
    <name type="common">Yeast</name>
    <name type="synonym">Arxula adeninivorans</name>
    <dbReference type="NCBI Taxonomy" id="409370"/>
    <lineage>
        <taxon>Eukaryota</taxon>
        <taxon>Fungi</taxon>
        <taxon>Dikarya</taxon>
        <taxon>Ascomycota</taxon>
        <taxon>Saccharomycotina</taxon>
        <taxon>Dipodascomycetes</taxon>
        <taxon>Dipodascales</taxon>
        <taxon>Trichomonascaceae</taxon>
        <taxon>Blastobotrys</taxon>
    </lineage>
</organism>
<dbReference type="CDD" id="cd05289">
    <property type="entry name" value="MDR_like_2"/>
    <property type="match status" value="1"/>
</dbReference>